<dbReference type="AlphaFoldDB" id="D8TUS6"/>
<feature type="region of interest" description="Disordered" evidence="1">
    <location>
        <begin position="188"/>
        <end position="222"/>
    </location>
</feature>
<feature type="region of interest" description="Disordered" evidence="1">
    <location>
        <begin position="102"/>
        <end position="152"/>
    </location>
</feature>
<gene>
    <name evidence="2" type="ORF">VOLCADRAFT_104601</name>
</gene>
<name>D8TUS6_VOLCA</name>
<dbReference type="RefSeq" id="XP_002950207.1">
    <property type="nucleotide sequence ID" value="XM_002950161.1"/>
</dbReference>
<dbReference type="KEGG" id="vcn:VOLCADRAFT_104601"/>
<evidence type="ECO:0000313" key="3">
    <source>
        <dbReference type="Proteomes" id="UP000001058"/>
    </source>
</evidence>
<dbReference type="GeneID" id="9619487"/>
<dbReference type="EMBL" id="GL378338">
    <property type="protein sequence ID" value="EFJ48875.1"/>
    <property type="molecule type" value="Genomic_DNA"/>
</dbReference>
<dbReference type="Proteomes" id="UP000001058">
    <property type="component" value="Unassembled WGS sequence"/>
</dbReference>
<proteinExistence type="predicted"/>
<evidence type="ECO:0000256" key="1">
    <source>
        <dbReference type="SAM" id="MobiDB-lite"/>
    </source>
</evidence>
<sequence length="222" mass="24486">MEDRGLIPGLNPHWKYTLRMLPSSYEGHTKWVALRWHGGGESHMELLVADDVLGKDTQPATLLPPATPNATANLQLKRTKSTNKIDAVAAALDSLLEDRLRDKLKEPGPKKRRKEARAAQRAEAEAAEGESPHSSREHPFPNSSDAAAPHRPRRHLQPYQCWQWMGRQIPLDVLVVVLVVLDPNKSLDFTEADTGEKDGKGVSKLGESGDCQASGSEFKSGF</sequence>
<evidence type="ECO:0000313" key="2">
    <source>
        <dbReference type="EMBL" id="EFJ48875.1"/>
    </source>
</evidence>
<feature type="compositionally biased region" description="Basic and acidic residues" evidence="1">
    <location>
        <begin position="116"/>
        <end position="139"/>
    </location>
</feature>
<reference evidence="2 3" key="1">
    <citation type="journal article" date="2010" name="Science">
        <title>Genomic analysis of organismal complexity in the multicellular green alga Volvox carteri.</title>
        <authorList>
            <person name="Prochnik S.E."/>
            <person name="Umen J."/>
            <person name="Nedelcu A.M."/>
            <person name="Hallmann A."/>
            <person name="Miller S.M."/>
            <person name="Nishii I."/>
            <person name="Ferris P."/>
            <person name="Kuo A."/>
            <person name="Mitros T."/>
            <person name="Fritz-Laylin L.K."/>
            <person name="Hellsten U."/>
            <person name="Chapman J."/>
            <person name="Simakov O."/>
            <person name="Rensing S.A."/>
            <person name="Terry A."/>
            <person name="Pangilinan J."/>
            <person name="Kapitonov V."/>
            <person name="Jurka J."/>
            <person name="Salamov A."/>
            <person name="Shapiro H."/>
            <person name="Schmutz J."/>
            <person name="Grimwood J."/>
            <person name="Lindquist E."/>
            <person name="Lucas S."/>
            <person name="Grigoriev I.V."/>
            <person name="Schmitt R."/>
            <person name="Kirk D."/>
            <person name="Rokhsar D.S."/>
        </authorList>
    </citation>
    <scope>NUCLEOTIDE SEQUENCE [LARGE SCALE GENOMIC DNA]</scope>
    <source>
        <strain evidence="3">f. Nagariensis / Eve</strain>
    </source>
</reference>
<dbReference type="InParanoid" id="D8TUS6"/>
<accession>D8TUS6</accession>
<organism evidence="3">
    <name type="scientific">Volvox carteri f. nagariensis</name>
    <dbReference type="NCBI Taxonomy" id="3068"/>
    <lineage>
        <taxon>Eukaryota</taxon>
        <taxon>Viridiplantae</taxon>
        <taxon>Chlorophyta</taxon>
        <taxon>core chlorophytes</taxon>
        <taxon>Chlorophyceae</taxon>
        <taxon>CS clade</taxon>
        <taxon>Chlamydomonadales</taxon>
        <taxon>Volvocaceae</taxon>
        <taxon>Volvox</taxon>
    </lineage>
</organism>
<feature type="compositionally biased region" description="Polar residues" evidence="1">
    <location>
        <begin position="211"/>
        <end position="222"/>
    </location>
</feature>
<keyword evidence="3" id="KW-1185">Reference proteome</keyword>
<protein>
    <submittedName>
        <fullName evidence="2">Uncharacterized protein</fullName>
    </submittedName>
</protein>